<dbReference type="SMART" id="SM00692">
    <property type="entry name" value="DM3"/>
    <property type="match status" value="1"/>
</dbReference>
<evidence type="ECO:0000256" key="12">
    <source>
        <dbReference type="PROSITE-ProRule" id="PRU00309"/>
    </source>
</evidence>
<dbReference type="PANTHER" id="PTHR46600">
    <property type="entry name" value="THAP DOMAIN-CONTAINING"/>
    <property type="match status" value="1"/>
</dbReference>
<keyword evidence="7" id="KW-0175">Coiled coil</keyword>
<dbReference type="Pfam" id="PF05485">
    <property type="entry name" value="THAP"/>
    <property type="match status" value="1"/>
</dbReference>
<dbReference type="EMBL" id="WJQU01000002">
    <property type="protein sequence ID" value="KAJ6641509.1"/>
    <property type="molecule type" value="Genomic_DNA"/>
</dbReference>
<comment type="similarity">
    <text evidence="2">Belongs to the THAP1 family.</text>
</comment>
<dbReference type="GO" id="GO:0043565">
    <property type="term" value="F:sequence-specific DNA binding"/>
    <property type="evidence" value="ECO:0007669"/>
    <property type="project" value="InterPro"/>
</dbReference>
<evidence type="ECO:0000256" key="6">
    <source>
        <dbReference type="ARBA" id="ARBA00023015"/>
    </source>
</evidence>
<evidence type="ECO:0000256" key="1">
    <source>
        <dbReference type="ARBA" id="ARBA00004642"/>
    </source>
</evidence>
<evidence type="ECO:0000256" key="11">
    <source>
        <dbReference type="ARBA" id="ARBA00023306"/>
    </source>
</evidence>
<evidence type="ECO:0000256" key="5">
    <source>
        <dbReference type="ARBA" id="ARBA00022833"/>
    </source>
</evidence>
<dbReference type="GO" id="GO:0008270">
    <property type="term" value="F:zinc ion binding"/>
    <property type="evidence" value="ECO:0007669"/>
    <property type="project" value="UniProtKB-KW"/>
</dbReference>
<keyword evidence="3" id="KW-0479">Metal-binding</keyword>
<evidence type="ECO:0000256" key="8">
    <source>
        <dbReference type="ARBA" id="ARBA00023125"/>
    </source>
</evidence>
<dbReference type="SUPFAM" id="SSF57716">
    <property type="entry name" value="Glucocorticoid receptor-like (DNA-binding domain)"/>
    <property type="match status" value="1"/>
</dbReference>
<dbReference type="InterPro" id="IPR026516">
    <property type="entry name" value="THAP1/10"/>
</dbReference>
<organism evidence="14 15">
    <name type="scientific">Pseudolycoriella hygida</name>
    <dbReference type="NCBI Taxonomy" id="35572"/>
    <lineage>
        <taxon>Eukaryota</taxon>
        <taxon>Metazoa</taxon>
        <taxon>Ecdysozoa</taxon>
        <taxon>Arthropoda</taxon>
        <taxon>Hexapoda</taxon>
        <taxon>Insecta</taxon>
        <taxon>Pterygota</taxon>
        <taxon>Neoptera</taxon>
        <taxon>Endopterygota</taxon>
        <taxon>Diptera</taxon>
        <taxon>Nematocera</taxon>
        <taxon>Sciaroidea</taxon>
        <taxon>Sciaridae</taxon>
        <taxon>Pseudolycoriella</taxon>
    </lineage>
</organism>
<dbReference type="InterPro" id="IPR006612">
    <property type="entry name" value="THAP_Znf"/>
</dbReference>
<reference evidence="14" key="1">
    <citation type="submission" date="2022-07" db="EMBL/GenBank/DDBJ databases">
        <authorList>
            <person name="Trinca V."/>
            <person name="Uliana J.V.C."/>
            <person name="Torres T.T."/>
            <person name="Ward R.J."/>
            <person name="Monesi N."/>
        </authorList>
    </citation>
    <scope>NUCLEOTIDE SEQUENCE</scope>
    <source>
        <strain evidence="14">HSMRA1968</strain>
        <tissue evidence="14">Whole embryos</tissue>
    </source>
</reference>
<comment type="caution">
    <text evidence="14">The sequence shown here is derived from an EMBL/GenBank/DDBJ whole genome shotgun (WGS) entry which is preliminary data.</text>
</comment>
<keyword evidence="8 12" id="KW-0238">DNA-binding</keyword>
<sequence length="288" mass="33431">MKHCCVPKCKSKWTKNAVNKKYHMFPKEENLRKLWIQALGVKREPKYYTAVCSDHFKVSDYTITQYGEFPGPLRRGTVPSRNLPNSNAEDTSTDKIEMCSPFKFNKSNFFYLPAVQFVDVKVEAKHDDKTQLINCIEKKYNVIKKHASTMANIEKQSVGTLSPCINMRMNYNLISDSELIYATGFERSKFNLISDTLEKYSPICANTVCEKKNSLFMTMFMLHHSLHLSMVEFIFGHSRNIVSAIITELVEKLHLLFKRAIIWDKSFEASDEFQSLLERTELHLNGRQ</sequence>
<keyword evidence="4 12" id="KW-0863">Zinc-finger</keyword>
<keyword evidence="11" id="KW-0131">Cell cycle</keyword>
<evidence type="ECO:0000256" key="2">
    <source>
        <dbReference type="ARBA" id="ARBA00006177"/>
    </source>
</evidence>
<keyword evidence="10" id="KW-0539">Nucleus</keyword>
<evidence type="ECO:0000256" key="7">
    <source>
        <dbReference type="ARBA" id="ARBA00023054"/>
    </source>
</evidence>
<keyword evidence="9" id="KW-0804">Transcription</keyword>
<evidence type="ECO:0000313" key="15">
    <source>
        <dbReference type="Proteomes" id="UP001151699"/>
    </source>
</evidence>
<feature type="domain" description="THAP-type" evidence="13">
    <location>
        <begin position="1"/>
        <end position="82"/>
    </location>
</feature>
<evidence type="ECO:0000259" key="13">
    <source>
        <dbReference type="PROSITE" id="PS50950"/>
    </source>
</evidence>
<dbReference type="PANTHER" id="PTHR46600:SF1">
    <property type="entry name" value="THAP DOMAIN-CONTAINING PROTEIN 1"/>
    <property type="match status" value="1"/>
</dbReference>
<dbReference type="Gene3D" id="6.20.210.20">
    <property type="entry name" value="THAP domain"/>
    <property type="match status" value="1"/>
</dbReference>
<dbReference type="Proteomes" id="UP001151699">
    <property type="component" value="Chromosome B"/>
</dbReference>
<dbReference type="AlphaFoldDB" id="A0A9Q0N0T8"/>
<dbReference type="InterPro" id="IPR038441">
    <property type="entry name" value="THAP_Znf_sf"/>
</dbReference>
<evidence type="ECO:0000256" key="3">
    <source>
        <dbReference type="ARBA" id="ARBA00022723"/>
    </source>
</evidence>
<keyword evidence="5" id="KW-0862">Zinc</keyword>
<accession>A0A9Q0N0T8</accession>
<evidence type="ECO:0000256" key="10">
    <source>
        <dbReference type="ARBA" id="ARBA00023242"/>
    </source>
</evidence>
<dbReference type="GO" id="GO:0005654">
    <property type="term" value="C:nucleoplasm"/>
    <property type="evidence" value="ECO:0007669"/>
    <property type="project" value="UniProtKB-SubCell"/>
</dbReference>
<keyword evidence="6" id="KW-0805">Transcription regulation</keyword>
<name>A0A9Q0N0T8_9DIPT</name>
<gene>
    <name evidence="14" type="ORF">Bhyg_06448</name>
</gene>
<keyword evidence="15" id="KW-1185">Reference proteome</keyword>
<dbReference type="SMART" id="SM00980">
    <property type="entry name" value="THAP"/>
    <property type="match status" value="1"/>
</dbReference>
<comment type="subcellular location">
    <subcellularLocation>
        <location evidence="1">Nucleus</location>
        <location evidence="1">Nucleoplasm</location>
    </subcellularLocation>
</comment>
<proteinExistence type="inferred from homology"/>
<protein>
    <recommendedName>
        <fullName evidence="13">THAP-type domain-containing protein</fullName>
    </recommendedName>
</protein>
<evidence type="ECO:0000256" key="9">
    <source>
        <dbReference type="ARBA" id="ARBA00023163"/>
    </source>
</evidence>
<evidence type="ECO:0000313" key="14">
    <source>
        <dbReference type="EMBL" id="KAJ6641509.1"/>
    </source>
</evidence>
<evidence type="ECO:0000256" key="4">
    <source>
        <dbReference type="ARBA" id="ARBA00022771"/>
    </source>
</evidence>
<dbReference type="OrthoDB" id="5982876at2759"/>
<dbReference type="PROSITE" id="PS50950">
    <property type="entry name" value="ZF_THAP"/>
    <property type="match status" value="1"/>
</dbReference>